<comment type="caution">
    <text evidence="12">The sequence shown here is derived from an EMBL/GenBank/DDBJ whole genome shotgun (WGS) entry which is preliminary data.</text>
</comment>
<dbReference type="NCBIfam" id="TIGR01070">
    <property type="entry name" value="mutS1"/>
    <property type="match status" value="1"/>
</dbReference>
<dbReference type="Gene3D" id="3.40.1170.10">
    <property type="entry name" value="DNA repair protein MutS, domain I"/>
    <property type="match status" value="1"/>
</dbReference>
<dbReference type="PROSITE" id="PS00486">
    <property type="entry name" value="DNA_MISMATCH_REPAIR_2"/>
    <property type="match status" value="1"/>
</dbReference>
<dbReference type="SUPFAM" id="SSF53150">
    <property type="entry name" value="DNA repair protein MutS, domain II"/>
    <property type="match status" value="1"/>
</dbReference>
<feature type="domain" description="DNA mismatch repair proteins mutS family" evidence="11">
    <location>
        <begin position="678"/>
        <end position="694"/>
    </location>
</feature>
<comment type="similarity">
    <text evidence="1 9 10">Belongs to the DNA mismatch repair MutS family.</text>
</comment>
<dbReference type="SMART" id="SM00534">
    <property type="entry name" value="MUTSac"/>
    <property type="match status" value="1"/>
</dbReference>
<evidence type="ECO:0000256" key="4">
    <source>
        <dbReference type="ARBA" id="ARBA00022763"/>
    </source>
</evidence>
<protein>
    <recommendedName>
        <fullName evidence="2 9">DNA mismatch repair protein MutS</fullName>
    </recommendedName>
</protein>
<proteinExistence type="inferred from homology"/>
<dbReference type="InterPro" id="IPR036678">
    <property type="entry name" value="MutS_con_dom_sf"/>
</dbReference>
<keyword evidence="5 9" id="KW-0067">ATP-binding</keyword>
<dbReference type="GO" id="GO:0005524">
    <property type="term" value="F:ATP binding"/>
    <property type="evidence" value="ECO:0007669"/>
    <property type="project" value="UniProtKB-UniRule"/>
</dbReference>
<evidence type="ECO:0000259" key="11">
    <source>
        <dbReference type="PROSITE" id="PS00486"/>
    </source>
</evidence>
<evidence type="ECO:0000256" key="1">
    <source>
        <dbReference type="ARBA" id="ARBA00006271"/>
    </source>
</evidence>
<dbReference type="CDD" id="cd03284">
    <property type="entry name" value="ABC_MutS1"/>
    <property type="match status" value="1"/>
</dbReference>
<gene>
    <name evidence="9" type="primary">mutS</name>
    <name evidence="12" type="ORF">C8D98_0218</name>
</gene>
<keyword evidence="4 9" id="KW-0227">DNA damage</keyword>
<sequence length="852" mass="94728">MDRPEKITPMMQQFYEMKEKHRGSLLFFRMGDFYEMFGDDAVTASKILGIALTSREKDKENGMPMCGVPHHSYQAYLVKLLRAGLNVAICDQLEDPAQAKGIVKRGVTKVLTPGTVVDEAALPASDNNFFACIYKSEKNYRLAFADSSTGELYLEPATEDTFRDILSRYAPKETVRNFKVTEGEDFSYSGNFSEAMALREVSDYYGVASLKSLGLDDSSFACPIYMAIRHLNRVMLDVKLLKPRLVTDEERVYLDSVASSTLELVKNSRDGSEDNTLYSVLNHTKTTMGSSLLKKWLLNPLRSVEAIRRRQEIAEFFINRQDIADGLREQLSGVYDVERIATRIAANRCNAKDLVWLKNSTRTFPILKYMLQSCDNPLINELAESFDALEDLTGLIDSAIDDNPPATLSEGGIIRTGYNAEIDELKDIKENSRNILMKIEAREKTSTGISTLRVKFNKVFGYYIEVSKGALDKVPDTYIRKQTIVNGERYIIPELKELEDKILNADSKLFALEYEIFTGIRLKIAENAQRIRNSAAIAAELDVLLSFAQAAVKNNYSKPHVTDSDGIIIKDGRHPVVEQNIRTSYVPNDIEMNTDDSRLSIITGPNMAGKSTYLRMCALITLMAHTGSYVPASSAEIGLVDRIFTRVGASDNLAGGESTFMVEMVETSNILNNATERSLLILDEIGRGTSTFDGVSIAWSIAEYIADKIKAKTLFATHYHEITDIARTGSGVKNLATQVLEHKGELIFMRKVVEGTADKSYGIHVAELAGLPKKVITRANAILKNLEKNELSPNGIANAAKSGKDTGGVVQTMLVFDDHPVVDELRKLDLNSITPLMALNVLAAMKEKAEKE</sequence>
<feature type="binding site" evidence="9">
    <location>
        <begin position="604"/>
        <end position="611"/>
    </location>
    <ligand>
        <name>ATP</name>
        <dbReference type="ChEBI" id="CHEBI:30616"/>
    </ligand>
</feature>
<dbReference type="OrthoDB" id="9802448at2"/>
<dbReference type="EMBL" id="SMGG01000003">
    <property type="protein sequence ID" value="TCK61712.1"/>
    <property type="molecule type" value="Genomic_DNA"/>
</dbReference>
<dbReference type="PANTHER" id="PTHR11361:SF34">
    <property type="entry name" value="DNA MISMATCH REPAIR PROTEIN MSH1, MITOCHONDRIAL"/>
    <property type="match status" value="1"/>
</dbReference>
<dbReference type="SUPFAM" id="SSF48334">
    <property type="entry name" value="DNA repair protein MutS, domain III"/>
    <property type="match status" value="1"/>
</dbReference>
<dbReference type="GO" id="GO:0030983">
    <property type="term" value="F:mismatched DNA binding"/>
    <property type="evidence" value="ECO:0007669"/>
    <property type="project" value="InterPro"/>
</dbReference>
<evidence type="ECO:0000256" key="6">
    <source>
        <dbReference type="ARBA" id="ARBA00023125"/>
    </source>
</evidence>
<evidence type="ECO:0000256" key="10">
    <source>
        <dbReference type="RuleBase" id="RU003756"/>
    </source>
</evidence>
<dbReference type="Gene3D" id="3.40.50.300">
    <property type="entry name" value="P-loop containing nucleotide triphosphate hydrolases"/>
    <property type="match status" value="1"/>
</dbReference>
<name>A0A4R1KB76_9BACT</name>
<dbReference type="InterPro" id="IPR007696">
    <property type="entry name" value="DNA_mismatch_repair_MutS_core"/>
</dbReference>
<dbReference type="AlphaFoldDB" id="A0A4R1KB76"/>
<dbReference type="InterPro" id="IPR045076">
    <property type="entry name" value="MutS"/>
</dbReference>
<keyword evidence="3 9" id="KW-0547">Nucleotide-binding</keyword>
<dbReference type="InterPro" id="IPR005748">
    <property type="entry name" value="DNA_mismatch_repair_MutS"/>
</dbReference>
<dbReference type="RefSeq" id="WP_132871230.1">
    <property type="nucleotide sequence ID" value="NZ_SMGG01000003.1"/>
</dbReference>
<dbReference type="GO" id="GO:0005829">
    <property type="term" value="C:cytosol"/>
    <property type="evidence" value="ECO:0007669"/>
    <property type="project" value="TreeGrafter"/>
</dbReference>
<dbReference type="FunFam" id="3.40.1170.10:FF:000001">
    <property type="entry name" value="DNA mismatch repair protein MutS"/>
    <property type="match status" value="1"/>
</dbReference>
<keyword evidence="13" id="KW-1185">Reference proteome</keyword>
<dbReference type="HAMAP" id="MF_00096">
    <property type="entry name" value="MutS"/>
    <property type="match status" value="1"/>
</dbReference>
<dbReference type="Gene3D" id="3.30.420.110">
    <property type="entry name" value="MutS, connector domain"/>
    <property type="match status" value="1"/>
</dbReference>
<evidence type="ECO:0000313" key="13">
    <source>
        <dbReference type="Proteomes" id="UP000294614"/>
    </source>
</evidence>
<dbReference type="InterPro" id="IPR007695">
    <property type="entry name" value="DNA_mismatch_repair_MutS-lik_N"/>
</dbReference>
<evidence type="ECO:0000256" key="7">
    <source>
        <dbReference type="ARBA" id="ARBA00023204"/>
    </source>
</evidence>
<dbReference type="Pfam" id="PF05190">
    <property type="entry name" value="MutS_IV"/>
    <property type="match status" value="1"/>
</dbReference>
<dbReference type="SUPFAM" id="SSF52540">
    <property type="entry name" value="P-loop containing nucleoside triphosphate hydrolases"/>
    <property type="match status" value="1"/>
</dbReference>
<reference evidence="12 13" key="1">
    <citation type="submission" date="2019-03" db="EMBL/GenBank/DDBJ databases">
        <title>Genomic Encyclopedia of Type Strains, Phase IV (KMG-IV): sequencing the most valuable type-strain genomes for metagenomic binning, comparative biology and taxonomic classification.</title>
        <authorList>
            <person name="Goeker M."/>
        </authorList>
    </citation>
    <scope>NUCLEOTIDE SEQUENCE [LARGE SCALE GENOMIC DNA]</scope>
    <source>
        <strain evidence="12 13">DSM 24984</strain>
    </source>
</reference>
<dbReference type="Pfam" id="PF05192">
    <property type="entry name" value="MutS_III"/>
    <property type="match status" value="1"/>
</dbReference>
<dbReference type="InterPro" id="IPR027417">
    <property type="entry name" value="P-loop_NTPase"/>
</dbReference>
<dbReference type="InterPro" id="IPR017261">
    <property type="entry name" value="DNA_mismatch_repair_MutS/MSH"/>
</dbReference>
<keyword evidence="7 9" id="KW-0234">DNA repair</keyword>
<dbReference type="Pfam" id="PF05188">
    <property type="entry name" value="MutS_II"/>
    <property type="match status" value="1"/>
</dbReference>
<dbReference type="InterPro" id="IPR016151">
    <property type="entry name" value="DNA_mismatch_repair_MutS_N"/>
</dbReference>
<dbReference type="InterPro" id="IPR036187">
    <property type="entry name" value="DNA_mismatch_repair_MutS_sf"/>
</dbReference>
<keyword evidence="6 9" id="KW-0238">DNA-binding</keyword>
<dbReference type="SUPFAM" id="SSF55271">
    <property type="entry name" value="DNA repair protein MutS, domain I"/>
    <property type="match status" value="1"/>
</dbReference>
<dbReference type="Proteomes" id="UP000294614">
    <property type="component" value="Unassembled WGS sequence"/>
</dbReference>
<evidence type="ECO:0000313" key="12">
    <source>
        <dbReference type="EMBL" id="TCK61712.1"/>
    </source>
</evidence>
<dbReference type="FunFam" id="3.40.50.300:FF:000870">
    <property type="entry name" value="MutS protein homolog 4"/>
    <property type="match status" value="1"/>
</dbReference>
<dbReference type="Pfam" id="PF00488">
    <property type="entry name" value="MutS_V"/>
    <property type="match status" value="1"/>
</dbReference>
<evidence type="ECO:0000256" key="9">
    <source>
        <dbReference type="HAMAP-Rule" id="MF_00096"/>
    </source>
</evidence>
<dbReference type="PIRSF" id="PIRSF037677">
    <property type="entry name" value="DNA_mis_repair_Msh6"/>
    <property type="match status" value="1"/>
</dbReference>
<dbReference type="Gene3D" id="1.10.1420.10">
    <property type="match status" value="2"/>
</dbReference>
<dbReference type="Pfam" id="PF01624">
    <property type="entry name" value="MutS_I"/>
    <property type="match status" value="1"/>
</dbReference>
<accession>A0A4R1KB76</accession>
<dbReference type="GO" id="GO:0006298">
    <property type="term" value="P:mismatch repair"/>
    <property type="evidence" value="ECO:0007669"/>
    <property type="project" value="UniProtKB-UniRule"/>
</dbReference>
<dbReference type="GO" id="GO:0140664">
    <property type="term" value="F:ATP-dependent DNA damage sensor activity"/>
    <property type="evidence" value="ECO:0007669"/>
    <property type="project" value="InterPro"/>
</dbReference>
<dbReference type="InterPro" id="IPR007861">
    <property type="entry name" value="DNA_mismatch_repair_MutS_clamp"/>
</dbReference>
<dbReference type="NCBIfam" id="NF003810">
    <property type="entry name" value="PRK05399.1"/>
    <property type="match status" value="1"/>
</dbReference>
<dbReference type="InterPro" id="IPR007860">
    <property type="entry name" value="DNA_mmatch_repair_MutS_con_dom"/>
</dbReference>
<evidence type="ECO:0000256" key="8">
    <source>
        <dbReference type="ARBA" id="ARBA00024647"/>
    </source>
</evidence>
<organism evidence="12 13">
    <name type="scientific">Seleniivibrio woodruffii</name>
    <dbReference type="NCBI Taxonomy" id="1078050"/>
    <lineage>
        <taxon>Bacteria</taxon>
        <taxon>Pseudomonadati</taxon>
        <taxon>Deferribacterota</taxon>
        <taxon>Deferribacteres</taxon>
        <taxon>Deferribacterales</taxon>
        <taxon>Geovibrionaceae</taxon>
        <taxon>Seleniivibrio</taxon>
    </lineage>
</organism>
<evidence type="ECO:0000256" key="5">
    <source>
        <dbReference type="ARBA" id="ARBA00022840"/>
    </source>
</evidence>
<dbReference type="PANTHER" id="PTHR11361">
    <property type="entry name" value="DNA MISMATCH REPAIR PROTEIN MUTS FAMILY MEMBER"/>
    <property type="match status" value="1"/>
</dbReference>
<evidence type="ECO:0000256" key="3">
    <source>
        <dbReference type="ARBA" id="ARBA00022741"/>
    </source>
</evidence>
<comment type="function">
    <text evidence="8 9">This protein is involved in the repair of mismatches in DNA. It is possible that it carries out the mismatch recognition step. This protein has a weak ATPase activity.</text>
</comment>
<dbReference type="GO" id="GO:0003684">
    <property type="term" value="F:damaged DNA binding"/>
    <property type="evidence" value="ECO:0007669"/>
    <property type="project" value="UniProtKB-UniRule"/>
</dbReference>
<dbReference type="SMART" id="SM00533">
    <property type="entry name" value="MUTSd"/>
    <property type="match status" value="1"/>
</dbReference>
<dbReference type="InterPro" id="IPR000432">
    <property type="entry name" value="DNA_mismatch_repair_MutS_C"/>
</dbReference>
<evidence type="ECO:0000256" key="2">
    <source>
        <dbReference type="ARBA" id="ARBA00021982"/>
    </source>
</evidence>